<dbReference type="STRING" id="1642647.PSM36_0754"/>
<evidence type="ECO:0000256" key="3">
    <source>
        <dbReference type="ARBA" id="ARBA00006171"/>
    </source>
</evidence>
<dbReference type="SUPFAM" id="SSF56784">
    <property type="entry name" value="HAD-like"/>
    <property type="match status" value="1"/>
</dbReference>
<reference evidence="7 8" key="1">
    <citation type="submission" date="2016-08" db="EMBL/GenBank/DDBJ databases">
        <authorList>
            <person name="Seilhamer J.J."/>
        </authorList>
    </citation>
    <scope>NUCLEOTIDE SEQUENCE [LARGE SCALE GENOMIC DNA]</scope>
    <source>
        <strain evidence="7">M3/6</strain>
    </source>
</reference>
<dbReference type="RefSeq" id="WP_076928960.1">
    <property type="nucleotide sequence ID" value="NZ_LT605205.1"/>
</dbReference>
<evidence type="ECO:0000313" key="7">
    <source>
        <dbReference type="EMBL" id="SCD19581.1"/>
    </source>
</evidence>
<dbReference type="PANTHER" id="PTHR43434:SF1">
    <property type="entry name" value="PHOSPHOGLYCOLATE PHOSPHATASE"/>
    <property type="match status" value="1"/>
</dbReference>
<dbReference type="GO" id="GO:0005829">
    <property type="term" value="C:cytosol"/>
    <property type="evidence" value="ECO:0007669"/>
    <property type="project" value="TreeGrafter"/>
</dbReference>
<sequence length="613" mass="70604">MNYTAYLFDFDYTLADSSQGILICFRNVLDRRQFRDITDDAIKRTIGKTLKESFSILTGITDPEQLASMQKEYSEEANIHMNANTVLFPATIAVLTRLKEQGARMGIVSTKFRFRIETFLKDYFPNDFFNVIIGGEDVESHKPSPEGVFLALAQLGCSREETLYVGDSLVDAETAMEAGVDFAGVLTGMTTAGELQSFPHRVILTDLNDLLFPPTRKGWKSIYHRYFQLRKWVAFRRMIHIKQIRGRSTPEADPKETTICKNCRHTFTGNYCNHCAQSKDIRRFNFRSGILHALGGLSNIDRGFGYTLLELLYRPGYMINDFIAGKRVRYFRPFQTLFVLAAVYILLVQFIDPDALKKDNTVKSTKQQEIMAARDQLQMQLDTMQDETGKKVLEQAIRYLNRPVELESGQSDTQKSQSGHDGKEDTDISPDWIDNIVDNTVHISERKLIESPFMQRVWNILKNWAHGNKAVSIIFTLPLFALATRMAFRKRVYNRHYNYTEHIFVQTYIAGQILLVSSIYLLFRGKAEVGNLYDLSVLGIFVLFVWDYKQLFRGTWWQTIRRTMLMFFYSLLLIIFTAVILVTLLIGGLSLLELFGFGNGQWIMDNGQWTMDN</sequence>
<dbReference type="InterPro" id="IPR023214">
    <property type="entry name" value="HAD_sf"/>
</dbReference>
<comment type="catalytic activity">
    <reaction evidence="1">
        <text>2-phosphoglycolate + H2O = glycolate + phosphate</text>
        <dbReference type="Rhea" id="RHEA:14369"/>
        <dbReference type="ChEBI" id="CHEBI:15377"/>
        <dbReference type="ChEBI" id="CHEBI:29805"/>
        <dbReference type="ChEBI" id="CHEBI:43474"/>
        <dbReference type="ChEBI" id="CHEBI:58033"/>
        <dbReference type="EC" id="3.1.3.18"/>
    </reaction>
</comment>
<keyword evidence="6" id="KW-0812">Transmembrane</keyword>
<protein>
    <recommendedName>
        <fullName evidence="4">phosphoglycolate phosphatase</fullName>
        <ecNumber evidence="4">3.1.3.18</ecNumber>
    </recommendedName>
</protein>
<dbReference type="Pfam" id="PF12412">
    <property type="entry name" value="DUF3667"/>
    <property type="match status" value="1"/>
</dbReference>
<dbReference type="NCBIfam" id="TIGR01549">
    <property type="entry name" value="HAD-SF-IA-v1"/>
    <property type="match status" value="1"/>
</dbReference>
<dbReference type="InterPro" id="IPR006439">
    <property type="entry name" value="HAD-SF_hydro_IA"/>
</dbReference>
<comment type="pathway">
    <text evidence="2">Organic acid metabolism; glycolate biosynthesis; glycolate from 2-phosphoglycolate: step 1/1.</text>
</comment>
<dbReference type="KEGG" id="psac:PSM36_0754"/>
<evidence type="ECO:0000256" key="6">
    <source>
        <dbReference type="SAM" id="Phobius"/>
    </source>
</evidence>
<dbReference type="PANTHER" id="PTHR43434">
    <property type="entry name" value="PHOSPHOGLYCOLATE PHOSPHATASE"/>
    <property type="match status" value="1"/>
</dbReference>
<dbReference type="InterPro" id="IPR023198">
    <property type="entry name" value="PGP-like_dom2"/>
</dbReference>
<dbReference type="InterPro" id="IPR041492">
    <property type="entry name" value="HAD_2"/>
</dbReference>
<dbReference type="GO" id="GO:0006281">
    <property type="term" value="P:DNA repair"/>
    <property type="evidence" value="ECO:0007669"/>
    <property type="project" value="TreeGrafter"/>
</dbReference>
<comment type="similarity">
    <text evidence="3">Belongs to the HAD-like hydrolase superfamily. CbbY/CbbZ/Gph/YieH family.</text>
</comment>
<gene>
    <name evidence="7" type="ORF">PSM36_0754</name>
</gene>
<dbReference type="EC" id="3.1.3.18" evidence="4"/>
<dbReference type="AlphaFoldDB" id="A0A1R3SVI8"/>
<name>A0A1R3SVI8_9BACT</name>
<dbReference type="Gene3D" id="1.10.150.240">
    <property type="entry name" value="Putative phosphatase, domain 2"/>
    <property type="match status" value="1"/>
</dbReference>
<feature type="transmembrane region" description="Helical" evidence="6">
    <location>
        <begin position="503"/>
        <end position="523"/>
    </location>
</feature>
<dbReference type="Pfam" id="PF13419">
    <property type="entry name" value="HAD_2"/>
    <property type="match status" value="1"/>
</dbReference>
<organism evidence="7 8">
    <name type="scientific">Proteiniphilum saccharofermentans</name>
    <dbReference type="NCBI Taxonomy" id="1642647"/>
    <lineage>
        <taxon>Bacteria</taxon>
        <taxon>Pseudomonadati</taxon>
        <taxon>Bacteroidota</taxon>
        <taxon>Bacteroidia</taxon>
        <taxon>Bacteroidales</taxon>
        <taxon>Dysgonomonadaceae</taxon>
        <taxon>Proteiniphilum</taxon>
    </lineage>
</organism>
<dbReference type="InterPro" id="IPR036412">
    <property type="entry name" value="HAD-like_sf"/>
</dbReference>
<keyword evidence="8" id="KW-1185">Reference proteome</keyword>
<dbReference type="InterPro" id="IPR022134">
    <property type="entry name" value="DUF3667"/>
</dbReference>
<dbReference type="Gene3D" id="3.40.50.1000">
    <property type="entry name" value="HAD superfamily/HAD-like"/>
    <property type="match status" value="1"/>
</dbReference>
<feature type="region of interest" description="Disordered" evidence="5">
    <location>
        <begin position="406"/>
        <end position="429"/>
    </location>
</feature>
<feature type="transmembrane region" description="Helical" evidence="6">
    <location>
        <begin position="464"/>
        <end position="483"/>
    </location>
</feature>
<accession>A0A1R3SVI8</accession>
<evidence type="ECO:0000256" key="1">
    <source>
        <dbReference type="ARBA" id="ARBA00000830"/>
    </source>
</evidence>
<evidence type="ECO:0000313" key="8">
    <source>
        <dbReference type="Proteomes" id="UP000187464"/>
    </source>
</evidence>
<dbReference type="EMBL" id="LT605205">
    <property type="protein sequence ID" value="SCD19581.1"/>
    <property type="molecule type" value="Genomic_DNA"/>
</dbReference>
<feature type="transmembrane region" description="Helical" evidence="6">
    <location>
        <begin position="529"/>
        <end position="546"/>
    </location>
</feature>
<feature type="compositionally biased region" description="Polar residues" evidence="5">
    <location>
        <begin position="408"/>
        <end position="417"/>
    </location>
</feature>
<dbReference type="GO" id="GO:0008967">
    <property type="term" value="F:phosphoglycolate phosphatase activity"/>
    <property type="evidence" value="ECO:0007669"/>
    <property type="project" value="UniProtKB-EC"/>
</dbReference>
<proteinExistence type="inferred from homology"/>
<dbReference type="SFLD" id="SFLDS00003">
    <property type="entry name" value="Haloacid_Dehalogenase"/>
    <property type="match status" value="1"/>
</dbReference>
<dbReference type="InterPro" id="IPR050155">
    <property type="entry name" value="HAD-like_hydrolase_sf"/>
</dbReference>
<evidence type="ECO:0000256" key="5">
    <source>
        <dbReference type="SAM" id="MobiDB-lite"/>
    </source>
</evidence>
<evidence type="ECO:0000256" key="4">
    <source>
        <dbReference type="ARBA" id="ARBA00013078"/>
    </source>
</evidence>
<dbReference type="Proteomes" id="UP000187464">
    <property type="component" value="Chromosome I"/>
</dbReference>
<keyword evidence="6" id="KW-1133">Transmembrane helix</keyword>
<evidence type="ECO:0000256" key="2">
    <source>
        <dbReference type="ARBA" id="ARBA00004818"/>
    </source>
</evidence>
<keyword evidence="6" id="KW-0472">Membrane</keyword>
<dbReference type="SFLD" id="SFLDG01129">
    <property type="entry name" value="C1.5:_HAD__Beta-PGM__Phosphata"/>
    <property type="match status" value="1"/>
</dbReference>
<feature type="transmembrane region" description="Helical" evidence="6">
    <location>
        <begin position="567"/>
        <end position="592"/>
    </location>
</feature>